<protein>
    <submittedName>
        <fullName evidence="1">Uncharacterized protein</fullName>
    </submittedName>
</protein>
<proteinExistence type="predicted"/>
<accession>A0A093X6A1</accession>
<sequence>KAVQVTIHPQRISSFQSHMTTSMSHPLTTCPYTSTVRPRPQASYELSSIPHIHLATTHTQTQFDICINRQ</sequence>
<reference evidence="1" key="2">
    <citation type="journal article" date="2014" name="PLoS Genet.">
        <title>Signature gene expression reveals novel clues to the molecular mechanisms of dimorphic transition in Penicillium marneffei.</title>
        <authorList>
            <person name="Yang E."/>
            <person name="Wang G."/>
            <person name="Cai J."/>
            <person name="Woo P.C."/>
            <person name="Lau S.K."/>
            <person name="Yuen K.-Y."/>
            <person name="Chow W.-N."/>
            <person name="Lin X."/>
        </authorList>
    </citation>
    <scope>NUCLEOTIDE SEQUENCE</scope>
    <source>
        <strain evidence="1">PM1</strain>
    </source>
</reference>
<dbReference type="EMBL" id="JPOX01000111">
    <property type="protein sequence ID" value="KFX40752.1"/>
    <property type="molecule type" value="Genomic_DNA"/>
</dbReference>
<evidence type="ECO:0000313" key="1">
    <source>
        <dbReference type="EMBL" id="KFX40753.1"/>
    </source>
</evidence>
<name>A0A093X6A1_TALMA</name>
<comment type="caution">
    <text evidence="1">The sequence shown here is derived from an EMBL/GenBank/DDBJ whole genome shotgun (WGS) entry which is preliminary data.</text>
</comment>
<feature type="non-terminal residue" evidence="1">
    <location>
        <position position="1"/>
    </location>
</feature>
<reference key="1">
    <citation type="journal article" date="2014" name="PLoS Genet.">
        <title>Signature Gene Expression Reveals Novel Clues to the Molecular Mechanisms of Dimorphic Transition in Penicillium marneffei.</title>
        <authorList>
            <person name="Yang E."/>
            <person name="Wang G."/>
            <person name="Cai J."/>
            <person name="Woo P.C."/>
            <person name="Lau S.K."/>
            <person name="Yuen K.-Y."/>
            <person name="Chow W.-N."/>
            <person name="Lin X."/>
        </authorList>
    </citation>
    <scope>NUCLEOTIDE SEQUENCE [LARGE SCALE GENOMIC DNA]</scope>
    <source>
        <strain>PM1</strain>
    </source>
</reference>
<dbReference type="EMBL" id="JPOX01000111">
    <property type="protein sequence ID" value="KFX40753.1"/>
    <property type="molecule type" value="Genomic_DNA"/>
</dbReference>
<dbReference type="AlphaFoldDB" id="A0A093X6A1"/>
<dbReference type="HOGENOM" id="CLU_2764967_0_0_1"/>
<gene>
    <name evidence="1" type="ORF">GQ26_1110020</name>
</gene>
<organism evidence="1">
    <name type="scientific">Talaromyces marneffei PM1</name>
    <dbReference type="NCBI Taxonomy" id="1077442"/>
    <lineage>
        <taxon>Eukaryota</taxon>
        <taxon>Fungi</taxon>
        <taxon>Dikarya</taxon>
        <taxon>Ascomycota</taxon>
        <taxon>Pezizomycotina</taxon>
        <taxon>Eurotiomycetes</taxon>
        <taxon>Eurotiomycetidae</taxon>
        <taxon>Eurotiales</taxon>
        <taxon>Trichocomaceae</taxon>
        <taxon>Talaromyces</taxon>
        <taxon>Talaromyces sect. Talaromyces</taxon>
    </lineage>
</organism>